<name>A0A7S3NA77_9SPIT</name>
<evidence type="ECO:0000313" key="1">
    <source>
        <dbReference type="EMBL" id="CAE0349837.1"/>
    </source>
</evidence>
<accession>A0A7S3NA77</accession>
<sequence length="106" mass="11928">MTEKSRQCFKNLSQLMNEADEQPQLKSDQNAFAEDPNHVATLEDDVFSVDFDTNSIFQSSSFSLSLEDLAPINAVVKQTSLWLVEDAFSNNFIPMGDGQLPLCMQY</sequence>
<reference evidence="1" key="1">
    <citation type="submission" date="2021-01" db="EMBL/GenBank/DDBJ databases">
        <authorList>
            <person name="Corre E."/>
            <person name="Pelletier E."/>
            <person name="Niang G."/>
            <person name="Scheremetjew M."/>
            <person name="Finn R."/>
            <person name="Kale V."/>
            <person name="Holt S."/>
            <person name="Cochrane G."/>
            <person name="Meng A."/>
            <person name="Brown T."/>
            <person name="Cohen L."/>
        </authorList>
    </citation>
    <scope>NUCLEOTIDE SEQUENCE</scope>
    <source>
        <strain evidence="1">FSP1.4</strain>
    </source>
</reference>
<dbReference type="AlphaFoldDB" id="A0A7S3NA77"/>
<gene>
    <name evidence="1" type="ORF">EHAR0213_LOCUS8750</name>
</gene>
<protein>
    <submittedName>
        <fullName evidence="1">Uncharacterized protein</fullName>
    </submittedName>
</protein>
<proteinExistence type="predicted"/>
<dbReference type="EMBL" id="HBII01021128">
    <property type="protein sequence ID" value="CAE0349837.1"/>
    <property type="molecule type" value="Transcribed_RNA"/>
</dbReference>
<organism evidence="1">
    <name type="scientific">Euplotes harpa</name>
    <dbReference type="NCBI Taxonomy" id="151035"/>
    <lineage>
        <taxon>Eukaryota</taxon>
        <taxon>Sar</taxon>
        <taxon>Alveolata</taxon>
        <taxon>Ciliophora</taxon>
        <taxon>Intramacronucleata</taxon>
        <taxon>Spirotrichea</taxon>
        <taxon>Hypotrichia</taxon>
        <taxon>Euplotida</taxon>
        <taxon>Euplotidae</taxon>
        <taxon>Euplotes</taxon>
    </lineage>
</organism>